<dbReference type="STRING" id="199441.BkAM31D_15190"/>
<dbReference type="SUPFAM" id="SSF64438">
    <property type="entry name" value="CNF1/YfiH-like putative cysteine hydrolases"/>
    <property type="match status" value="1"/>
</dbReference>
<keyword evidence="6" id="KW-0479">Metal-binding</keyword>
<accession>A0A1X9MEX4</accession>
<dbReference type="EMBL" id="CP020814">
    <property type="protein sequence ID" value="ARK31080.1"/>
    <property type="molecule type" value="Genomic_DNA"/>
</dbReference>
<dbReference type="GO" id="GO:0016787">
    <property type="term" value="F:hydrolase activity"/>
    <property type="evidence" value="ECO:0007669"/>
    <property type="project" value="UniProtKB-KW"/>
</dbReference>
<organism evidence="13 14">
    <name type="scientific">Halalkalibacter krulwichiae</name>
    <dbReference type="NCBI Taxonomy" id="199441"/>
    <lineage>
        <taxon>Bacteria</taxon>
        <taxon>Bacillati</taxon>
        <taxon>Bacillota</taxon>
        <taxon>Bacilli</taxon>
        <taxon>Bacillales</taxon>
        <taxon>Bacillaceae</taxon>
        <taxon>Halalkalibacter</taxon>
    </lineage>
</organism>
<comment type="catalytic activity">
    <reaction evidence="1">
        <text>inosine + phosphate = alpha-D-ribose 1-phosphate + hypoxanthine</text>
        <dbReference type="Rhea" id="RHEA:27646"/>
        <dbReference type="ChEBI" id="CHEBI:17368"/>
        <dbReference type="ChEBI" id="CHEBI:17596"/>
        <dbReference type="ChEBI" id="CHEBI:43474"/>
        <dbReference type="ChEBI" id="CHEBI:57720"/>
        <dbReference type="EC" id="2.4.2.1"/>
    </reaction>
    <physiologicalReaction direction="left-to-right" evidence="1">
        <dbReference type="Rhea" id="RHEA:27647"/>
    </physiologicalReaction>
</comment>
<dbReference type="InterPro" id="IPR011324">
    <property type="entry name" value="Cytotoxic_necrot_fac-like_cat"/>
</dbReference>
<comment type="cofactor">
    <cofactor evidence="2">
        <name>Zn(2+)</name>
        <dbReference type="ChEBI" id="CHEBI:29105"/>
    </cofactor>
</comment>
<evidence type="ECO:0000256" key="8">
    <source>
        <dbReference type="ARBA" id="ARBA00022833"/>
    </source>
</evidence>
<comment type="catalytic activity">
    <reaction evidence="10">
        <text>adenosine + phosphate = alpha-D-ribose 1-phosphate + adenine</text>
        <dbReference type="Rhea" id="RHEA:27642"/>
        <dbReference type="ChEBI" id="CHEBI:16335"/>
        <dbReference type="ChEBI" id="CHEBI:16708"/>
        <dbReference type="ChEBI" id="CHEBI:43474"/>
        <dbReference type="ChEBI" id="CHEBI:57720"/>
        <dbReference type="EC" id="2.4.2.1"/>
    </reaction>
    <physiologicalReaction direction="left-to-right" evidence="10">
        <dbReference type="Rhea" id="RHEA:27643"/>
    </physiologicalReaction>
</comment>
<dbReference type="AlphaFoldDB" id="A0A1X9MEX4"/>
<gene>
    <name evidence="13" type="ORF">BkAM31D_15190</name>
</gene>
<dbReference type="NCBIfam" id="TIGR00726">
    <property type="entry name" value="peptidoglycan editing factor PgeF"/>
    <property type="match status" value="1"/>
</dbReference>
<dbReference type="CDD" id="cd16833">
    <property type="entry name" value="YfiH"/>
    <property type="match status" value="1"/>
</dbReference>
<evidence type="ECO:0000256" key="11">
    <source>
        <dbReference type="ARBA" id="ARBA00049893"/>
    </source>
</evidence>
<comment type="similarity">
    <text evidence="4 12">Belongs to the purine nucleoside phosphorylase YfiH/LACC1 family.</text>
</comment>
<evidence type="ECO:0000256" key="9">
    <source>
        <dbReference type="ARBA" id="ARBA00047989"/>
    </source>
</evidence>
<keyword evidence="14" id="KW-1185">Reference proteome</keyword>
<evidence type="ECO:0000256" key="2">
    <source>
        <dbReference type="ARBA" id="ARBA00001947"/>
    </source>
</evidence>
<evidence type="ECO:0000256" key="5">
    <source>
        <dbReference type="ARBA" id="ARBA00022679"/>
    </source>
</evidence>
<dbReference type="PANTHER" id="PTHR30616">
    <property type="entry name" value="UNCHARACTERIZED PROTEIN YFIH"/>
    <property type="match status" value="1"/>
</dbReference>
<evidence type="ECO:0000256" key="12">
    <source>
        <dbReference type="RuleBase" id="RU361274"/>
    </source>
</evidence>
<comment type="catalytic activity">
    <reaction evidence="9">
        <text>adenosine + H2O + H(+) = inosine + NH4(+)</text>
        <dbReference type="Rhea" id="RHEA:24408"/>
        <dbReference type="ChEBI" id="CHEBI:15377"/>
        <dbReference type="ChEBI" id="CHEBI:15378"/>
        <dbReference type="ChEBI" id="CHEBI:16335"/>
        <dbReference type="ChEBI" id="CHEBI:17596"/>
        <dbReference type="ChEBI" id="CHEBI:28938"/>
        <dbReference type="EC" id="3.5.4.4"/>
    </reaction>
    <physiologicalReaction direction="left-to-right" evidence="9">
        <dbReference type="Rhea" id="RHEA:24409"/>
    </physiologicalReaction>
</comment>
<dbReference type="RefSeq" id="WP_235820265.1">
    <property type="nucleotide sequence ID" value="NZ_CP020814.1"/>
</dbReference>
<dbReference type="KEGG" id="bkw:BkAM31D_15190"/>
<keyword evidence="7" id="KW-0378">Hydrolase</keyword>
<evidence type="ECO:0000313" key="14">
    <source>
        <dbReference type="Proteomes" id="UP000193006"/>
    </source>
</evidence>
<evidence type="ECO:0000256" key="10">
    <source>
        <dbReference type="ARBA" id="ARBA00048968"/>
    </source>
</evidence>
<evidence type="ECO:0000313" key="13">
    <source>
        <dbReference type="EMBL" id="ARK31080.1"/>
    </source>
</evidence>
<comment type="catalytic activity">
    <reaction evidence="11">
        <text>S-methyl-5'-thioadenosine + phosphate = 5-(methylsulfanyl)-alpha-D-ribose 1-phosphate + adenine</text>
        <dbReference type="Rhea" id="RHEA:11852"/>
        <dbReference type="ChEBI" id="CHEBI:16708"/>
        <dbReference type="ChEBI" id="CHEBI:17509"/>
        <dbReference type="ChEBI" id="CHEBI:43474"/>
        <dbReference type="ChEBI" id="CHEBI:58533"/>
        <dbReference type="EC" id="2.4.2.28"/>
    </reaction>
    <physiologicalReaction direction="left-to-right" evidence="11">
        <dbReference type="Rhea" id="RHEA:11853"/>
    </physiologicalReaction>
</comment>
<evidence type="ECO:0000256" key="4">
    <source>
        <dbReference type="ARBA" id="ARBA00007353"/>
    </source>
</evidence>
<dbReference type="GO" id="GO:0017061">
    <property type="term" value="F:S-methyl-5-thioadenosine phosphorylase activity"/>
    <property type="evidence" value="ECO:0007669"/>
    <property type="project" value="UniProtKB-EC"/>
</dbReference>
<keyword evidence="5" id="KW-0808">Transferase</keyword>
<evidence type="ECO:0000256" key="6">
    <source>
        <dbReference type="ARBA" id="ARBA00022723"/>
    </source>
</evidence>
<protein>
    <recommendedName>
        <fullName evidence="12">Purine nucleoside phosphorylase</fullName>
    </recommendedName>
</protein>
<proteinExistence type="inferred from homology"/>
<dbReference type="GO" id="GO:0005507">
    <property type="term" value="F:copper ion binding"/>
    <property type="evidence" value="ECO:0007669"/>
    <property type="project" value="TreeGrafter"/>
</dbReference>
<dbReference type="InterPro" id="IPR038371">
    <property type="entry name" value="Cu_polyphenol_OxRdtase_sf"/>
</dbReference>
<name>A0A1X9MEX4_9BACI</name>
<evidence type="ECO:0000256" key="3">
    <source>
        <dbReference type="ARBA" id="ARBA00003215"/>
    </source>
</evidence>
<comment type="function">
    <text evidence="3">Purine nucleoside enzyme that catalyzes the phosphorolysis of adenosine and inosine nucleosides, yielding D-ribose 1-phosphate and the respective free bases, adenine and hypoxanthine. Also catalyzes the phosphorolysis of S-methyl-5'-thioadenosine into adenine and S-methyl-5-thio-alpha-D-ribose 1-phosphate. Also has adenosine deaminase activity.</text>
</comment>
<dbReference type="Proteomes" id="UP000193006">
    <property type="component" value="Chromosome"/>
</dbReference>
<dbReference type="Pfam" id="PF02578">
    <property type="entry name" value="Cu-oxidase_4"/>
    <property type="match status" value="1"/>
</dbReference>
<evidence type="ECO:0000256" key="1">
    <source>
        <dbReference type="ARBA" id="ARBA00000553"/>
    </source>
</evidence>
<dbReference type="PANTHER" id="PTHR30616:SF2">
    <property type="entry name" value="PURINE NUCLEOSIDE PHOSPHORYLASE LACC1"/>
    <property type="match status" value="1"/>
</dbReference>
<reference evidence="13 14" key="1">
    <citation type="submission" date="2017-04" db="EMBL/GenBank/DDBJ databases">
        <title>Bacillus krulwichiae AM31D Genome sequencing and assembly.</title>
        <authorList>
            <person name="Krulwich T.A."/>
            <person name="Anastor L."/>
            <person name="Ehrlich R."/>
            <person name="Ehrlich G.D."/>
            <person name="Janto B."/>
        </authorList>
    </citation>
    <scope>NUCLEOTIDE SEQUENCE [LARGE SCALE GENOMIC DNA]</scope>
    <source>
        <strain evidence="13 14">AM31D</strain>
    </source>
</reference>
<keyword evidence="8" id="KW-0862">Zinc</keyword>
<dbReference type="InterPro" id="IPR003730">
    <property type="entry name" value="Cu_polyphenol_OxRdtase"/>
</dbReference>
<evidence type="ECO:0000256" key="7">
    <source>
        <dbReference type="ARBA" id="ARBA00022801"/>
    </source>
</evidence>
<sequence length="275" mass="30713">MEAFVQVNNRYVTIQPWSESRPQLVVGFTTRDGGTSKSPFSSLNMGFHVGDEWESVLQNRQLVANDLNISLENWIGTEQVHEADIQKVTMEDAGKGSRSLKTAIAHTDGIYTNEKDLLLTSLYADCVPLYFYSPSHEVVGLAHAGWRGTVKNIGAKMVQVFKTQENIRVEDIHVAIGPCISKQAYEVDQKVIDEVTKSLPVDNGNLPYETIGNNKYLLDLREINKNQLIEVGILPDHIINSSICTTLDTRMFSHRAENGKTGRMMSFIGIKSVVK</sequence>
<dbReference type="Gene3D" id="3.60.140.10">
    <property type="entry name" value="CNF1/YfiH-like putative cysteine hydrolases"/>
    <property type="match status" value="1"/>
</dbReference>